<dbReference type="AlphaFoldDB" id="A0A2N0Z1R9"/>
<evidence type="ECO:0000313" key="2">
    <source>
        <dbReference type="Proteomes" id="UP000233375"/>
    </source>
</evidence>
<organism evidence="1 2">
    <name type="scientific">Niallia nealsonii</name>
    <dbReference type="NCBI Taxonomy" id="115979"/>
    <lineage>
        <taxon>Bacteria</taxon>
        <taxon>Bacillati</taxon>
        <taxon>Bacillota</taxon>
        <taxon>Bacilli</taxon>
        <taxon>Bacillales</taxon>
        <taxon>Bacillaceae</taxon>
        <taxon>Niallia</taxon>
    </lineage>
</organism>
<dbReference type="RefSeq" id="WP_101177399.1">
    <property type="nucleotide sequence ID" value="NZ_PISE01000023.1"/>
</dbReference>
<evidence type="ECO:0000313" key="1">
    <source>
        <dbReference type="EMBL" id="PKG23458.1"/>
    </source>
</evidence>
<dbReference type="Proteomes" id="UP000233375">
    <property type="component" value="Unassembled WGS sequence"/>
</dbReference>
<name>A0A2N0Z1R9_9BACI</name>
<dbReference type="EMBL" id="PISE01000023">
    <property type="protein sequence ID" value="PKG23458.1"/>
    <property type="molecule type" value="Genomic_DNA"/>
</dbReference>
<proteinExistence type="predicted"/>
<reference evidence="1 2" key="1">
    <citation type="journal article" date="2003" name="Int. J. Syst. Evol. Microbiol.">
        <title>Bacillus nealsonii sp. nov., isolated from a spacecraft-assembly facility, whose spores are gamma-radiation resistant.</title>
        <authorList>
            <person name="Venkateswaran K."/>
            <person name="Kempf M."/>
            <person name="Chen F."/>
            <person name="Satomi M."/>
            <person name="Nicholson W."/>
            <person name="Kern R."/>
        </authorList>
    </citation>
    <scope>NUCLEOTIDE SEQUENCE [LARGE SCALE GENOMIC DNA]</scope>
    <source>
        <strain evidence="1 2">FO-92</strain>
    </source>
</reference>
<gene>
    <name evidence="1" type="ORF">CWS01_11770</name>
</gene>
<keyword evidence="2" id="KW-1185">Reference proteome</keyword>
<protein>
    <submittedName>
        <fullName evidence="1">Uncharacterized protein</fullName>
    </submittedName>
</protein>
<sequence length="61" mass="7429">MRNKIKDMIKNLPENEAKTVLFDLFIQMDSVKKKNYQEAELLEDMDRIYTNLIRLMEYKKS</sequence>
<accession>A0A2N0Z1R9</accession>
<comment type="caution">
    <text evidence="1">The sequence shown here is derived from an EMBL/GenBank/DDBJ whole genome shotgun (WGS) entry which is preliminary data.</text>
</comment>